<dbReference type="InterPro" id="IPR050595">
    <property type="entry name" value="Bact_response_regulator"/>
</dbReference>
<name>A0ABX2C8U6_9BRAD</name>
<proteinExistence type="predicted"/>
<evidence type="ECO:0000259" key="5">
    <source>
        <dbReference type="PROSITE" id="PS50110"/>
    </source>
</evidence>
<dbReference type="InterPro" id="IPR011006">
    <property type="entry name" value="CheY-like_superfamily"/>
</dbReference>
<keyword evidence="3" id="KW-0804">Transcription</keyword>
<dbReference type="PANTHER" id="PTHR44591:SF3">
    <property type="entry name" value="RESPONSE REGULATORY DOMAIN-CONTAINING PROTEIN"/>
    <property type="match status" value="1"/>
</dbReference>
<keyword evidence="7" id="KW-1185">Reference proteome</keyword>
<dbReference type="SUPFAM" id="SSF52172">
    <property type="entry name" value="CheY-like"/>
    <property type="match status" value="1"/>
</dbReference>
<dbReference type="InterPro" id="IPR001789">
    <property type="entry name" value="Sig_transdc_resp-reg_receiver"/>
</dbReference>
<accession>A0ABX2C8U6</accession>
<reference evidence="6" key="1">
    <citation type="submission" date="2020-05" db="EMBL/GenBank/DDBJ databases">
        <title>Nod-independent and nitrogen-fixing Bradyrhizobium aeschynomene sp. nov. isolated from nodules of Aeschynomene indica.</title>
        <authorList>
            <person name="Zhang Z."/>
        </authorList>
    </citation>
    <scope>NUCLEOTIDE SEQUENCE</scope>
    <source>
        <strain evidence="6">83012</strain>
    </source>
</reference>
<dbReference type="RefSeq" id="WP_172108799.1">
    <property type="nucleotide sequence ID" value="NZ_JABFDM010000006.1"/>
</dbReference>
<feature type="modified residue" description="4-aspartylphosphate" evidence="4">
    <location>
        <position position="52"/>
    </location>
</feature>
<keyword evidence="2" id="KW-0805">Transcription regulation</keyword>
<dbReference type="EMBL" id="JABFDN010000001">
    <property type="protein sequence ID" value="NPU63935.1"/>
    <property type="molecule type" value="Genomic_DNA"/>
</dbReference>
<evidence type="ECO:0000313" key="7">
    <source>
        <dbReference type="Proteomes" id="UP000886476"/>
    </source>
</evidence>
<evidence type="ECO:0000256" key="1">
    <source>
        <dbReference type="ARBA" id="ARBA00022553"/>
    </source>
</evidence>
<dbReference type="PROSITE" id="PS50110">
    <property type="entry name" value="RESPONSE_REGULATORY"/>
    <property type="match status" value="1"/>
</dbReference>
<protein>
    <submittedName>
        <fullName evidence="6">Response regulator</fullName>
    </submittedName>
</protein>
<sequence>MTNILVVDDEVGVCCVIQHLLVREGYAVTAVTDGRLAMDAVARDDFAAALIDLNLADMDGNEVIRAARAARPHMPIVMMSGMVLESGHGTPDFLGLSARVVGLHRLAKPFKPRDLSQLMRDILAHDAEPLAVATMTRQ</sequence>
<dbReference type="PANTHER" id="PTHR44591">
    <property type="entry name" value="STRESS RESPONSE REGULATOR PROTEIN 1"/>
    <property type="match status" value="1"/>
</dbReference>
<organism evidence="6 7">
    <name type="scientific">Bradyrhizobium aeschynomenes</name>
    <dbReference type="NCBI Taxonomy" id="2734909"/>
    <lineage>
        <taxon>Bacteria</taxon>
        <taxon>Pseudomonadati</taxon>
        <taxon>Pseudomonadota</taxon>
        <taxon>Alphaproteobacteria</taxon>
        <taxon>Hyphomicrobiales</taxon>
        <taxon>Nitrobacteraceae</taxon>
        <taxon>Bradyrhizobium</taxon>
    </lineage>
</organism>
<feature type="domain" description="Response regulatory" evidence="5">
    <location>
        <begin position="3"/>
        <end position="123"/>
    </location>
</feature>
<comment type="caution">
    <text evidence="6">The sequence shown here is derived from an EMBL/GenBank/DDBJ whole genome shotgun (WGS) entry which is preliminary data.</text>
</comment>
<evidence type="ECO:0000313" key="6">
    <source>
        <dbReference type="EMBL" id="NPU63935.1"/>
    </source>
</evidence>
<dbReference type="Gene3D" id="3.40.50.2300">
    <property type="match status" value="1"/>
</dbReference>
<dbReference type="Proteomes" id="UP000886476">
    <property type="component" value="Unassembled WGS sequence"/>
</dbReference>
<evidence type="ECO:0000256" key="4">
    <source>
        <dbReference type="PROSITE-ProRule" id="PRU00169"/>
    </source>
</evidence>
<dbReference type="SMART" id="SM00448">
    <property type="entry name" value="REC"/>
    <property type="match status" value="1"/>
</dbReference>
<dbReference type="Pfam" id="PF00072">
    <property type="entry name" value="Response_reg"/>
    <property type="match status" value="1"/>
</dbReference>
<keyword evidence="1 4" id="KW-0597">Phosphoprotein</keyword>
<evidence type="ECO:0000256" key="2">
    <source>
        <dbReference type="ARBA" id="ARBA00023015"/>
    </source>
</evidence>
<evidence type="ECO:0000256" key="3">
    <source>
        <dbReference type="ARBA" id="ARBA00023163"/>
    </source>
</evidence>
<gene>
    <name evidence="6" type="ORF">HL667_02880</name>
</gene>